<feature type="non-terminal residue" evidence="1">
    <location>
        <position position="265"/>
    </location>
</feature>
<organism evidence="1 2">
    <name type="scientific">Aspergillus pseudoustus</name>
    <dbReference type="NCBI Taxonomy" id="1810923"/>
    <lineage>
        <taxon>Eukaryota</taxon>
        <taxon>Fungi</taxon>
        <taxon>Dikarya</taxon>
        <taxon>Ascomycota</taxon>
        <taxon>Pezizomycotina</taxon>
        <taxon>Eurotiomycetes</taxon>
        <taxon>Eurotiomycetidae</taxon>
        <taxon>Eurotiales</taxon>
        <taxon>Aspergillaceae</taxon>
        <taxon>Aspergillus</taxon>
        <taxon>Aspergillus subgen. Nidulantes</taxon>
    </lineage>
</organism>
<keyword evidence="2" id="KW-1185">Reference proteome</keyword>
<accession>A0ABR4K3H0</accession>
<dbReference type="InterPro" id="IPR043047">
    <property type="entry name" value="Hri1_N_sf"/>
</dbReference>
<proteinExistence type="predicted"/>
<protein>
    <recommendedName>
        <fullName evidence="3">Protein HRI1</fullName>
    </recommendedName>
</protein>
<evidence type="ECO:0008006" key="3">
    <source>
        <dbReference type="Google" id="ProtNLM"/>
    </source>
</evidence>
<dbReference type="Gene3D" id="2.40.128.320">
    <property type="entry name" value="Protein HRI1, N-terminal domain"/>
    <property type="match status" value="1"/>
</dbReference>
<dbReference type="InterPro" id="IPR031818">
    <property type="entry name" value="Hri1"/>
</dbReference>
<sequence>MTKSRLSTRISFRWPPEPAFENTDTLVLSVDSWYVDLRVDRASGAIDWAIAGERLQDKDSNEVLFTHDLDSKNSFGVADCGSFSSLPNGDELEVGVMPRSDLPGSPVREYEEVWRKLLFRRTVESGGVSFVLEAGGDVQWEEGEEKEVVRTFIGAIWGTYIVLRQRQVLARPVGEAKAIIRSGGEVSARREDSVRGVGFRIKYQIGSEAGELPGLQDLEALLSGGYLSPKKKVVVRGEEYVVRALEDLRGETERYLELSTNDPID</sequence>
<dbReference type="Pfam" id="PF16815">
    <property type="entry name" value="HRI1"/>
    <property type="match status" value="1"/>
</dbReference>
<gene>
    <name evidence="1" type="ORF">BJY01DRAFT_213119</name>
</gene>
<dbReference type="EMBL" id="JBFXLU010000060">
    <property type="protein sequence ID" value="KAL2846870.1"/>
    <property type="molecule type" value="Genomic_DNA"/>
</dbReference>
<name>A0ABR4K3H0_9EURO</name>
<dbReference type="Proteomes" id="UP001610446">
    <property type="component" value="Unassembled WGS sequence"/>
</dbReference>
<evidence type="ECO:0000313" key="1">
    <source>
        <dbReference type="EMBL" id="KAL2846870.1"/>
    </source>
</evidence>
<evidence type="ECO:0000313" key="2">
    <source>
        <dbReference type="Proteomes" id="UP001610446"/>
    </source>
</evidence>
<comment type="caution">
    <text evidence="1">The sequence shown here is derived from an EMBL/GenBank/DDBJ whole genome shotgun (WGS) entry which is preliminary data.</text>
</comment>
<reference evidence="1 2" key="1">
    <citation type="submission" date="2024-07" db="EMBL/GenBank/DDBJ databases">
        <title>Section-level genome sequencing and comparative genomics of Aspergillus sections Usti and Cavernicolus.</title>
        <authorList>
            <consortium name="Lawrence Berkeley National Laboratory"/>
            <person name="Nybo J.L."/>
            <person name="Vesth T.C."/>
            <person name="Theobald S."/>
            <person name="Frisvad J.C."/>
            <person name="Larsen T.O."/>
            <person name="Kjaerboelling I."/>
            <person name="Rothschild-Mancinelli K."/>
            <person name="Lyhne E.K."/>
            <person name="Kogle M.E."/>
            <person name="Barry K."/>
            <person name="Clum A."/>
            <person name="Na H."/>
            <person name="Ledsgaard L."/>
            <person name="Lin J."/>
            <person name="Lipzen A."/>
            <person name="Kuo A."/>
            <person name="Riley R."/>
            <person name="Mondo S."/>
            <person name="Labutti K."/>
            <person name="Haridas S."/>
            <person name="Pangalinan J."/>
            <person name="Salamov A.A."/>
            <person name="Simmons B.A."/>
            <person name="Magnuson J.K."/>
            <person name="Chen J."/>
            <person name="Drula E."/>
            <person name="Henrissat B."/>
            <person name="Wiebenga A."/>
            <person name="Lubbers R.J."/>
            <person name="Gomes A.C."/>
            <person name="Makela M.R."/>
            <person name="Stajich J."/>
            <person name="Grigoriev I.V."/>
            <person name="Mortensen U.H."/>
            <person name="De Vries R.P."/>
            <person name="Baker S.E."/>
            <person name="Andersen M.R."/>
        </authorList>
    </citation>
    <scope>NUCLEOTIDE SEQUENCE [LARGE SCALE GENOMIC DNA]</scope>
    <source>
        <strain evidence="1 2">CBS 123904</strain>
    </source>
</reference>